<feature type="region of interest" description="Disordered" evidence="1">
    <location>
        <begin position="1059"/>
        <end position="1102"/>
    </location>
</feature>
<reference evidence="2 3" key="1">
    <citation type="submission" date="2019-01" db="EMBL/GenBank/DDBJ databases">
        <title>A draft genome assembly of the solar-powered sea slug Elysia chlorotica.</title>
        <authorList>
            <person name="Cai H."/>
            <person name="Li Q."/>
            <person name="Fang X."/>
            <person name="Li J."/>
            <person name="Curtis N.E."/>
            <person name="Altenburger A."/>
            <person name="Shibata T."/>
            <person name="Feng M."/>
            <person name="Maeda T."/>
            <person name="Schwartz J.A."/>
            <person name="Shigenobu S."/>
            <person name="Lundholm N."/>
            <person name="Nishiyama T."/>
            <person name="Yang H."/>
            <person name="Hasebe M."/>
            <person name="Li S."/>
            <person name="Pierce S.K."/>
            <person name="Wang J."/>
        </authorList>
    </citation>
    <scope>NUCLEOTIDE SEQUENCE [LARGE SCALE GENOMIC DNA]</scope>
    <source>
        <strain evidence="2">EC2010</strain>
        <tissue evidence="2">Whole organism of an adult</tissue>
    </source>
</reference>
<dbReference type="InterPro" id="IPR016024">
    <property type="entry name" value="ARM-type_fold"/>
</dbReference>
<dbReference type="EMBL" id="RQTK01001261">
    <property type="protein sequence ID" value="RUS71171.1"/>
    <property type="molecule type" value="Genomic_DNA"/>
</dbReference>
<dbReference type="STRING" id="188477.A0A3S0Z5J1"/>
<dbReference type="Proteomes" id="UP000271974">
    <property type="component" value="Unassembled WGS sequence"/>
</dbReference>
<dbReference type="PANTHER" id="PTHR12697">
    <property type="entry name" value="PBS LYASE HEAT-LIKE PROTEIN"/>
    <property type="match status" value="1"/>
</dbReference>
<gene>
    <name evidence="2" type="ORF">EGW08_021071</name>
</gene>
<evidence type="ECO:0000313" key="2">
    <source>
        <dbReference type="EMBL" id="RUS71171.1"/>
    </source>
</evidence>
<dbReference type="Pfam" id="PF13646">
    <property type="entry name" value="HEAT_2"/>
    <property type="match status" value="1"/>
</dbReference>
<keyword evidence="3" id="KW-1185">Reference proteome</keyword>
<accession>A0A3S0Z5J1</accession>
<feature type="region of interest" description="Disordered" evidence="1">
    <location>
        <begin position="1176"/>
        <end position="1203"/>
    </location>
</feature>
<feature type="compositionally biased region" description="Polar residues" evidence="1">
    <location>
        <begin position="1352"/>
        <end position="1380"/>
    </location>
</feature>
<dbReference type="InterPro" id="IPR011989">
    <property type="entry name" value="ARM-like"/>
</dbReference>
<feature type="compositionally biased region" description="Acidic residues" evidence="1">
    <location>
        <begin position="1463"/>
        <end position="1472"/>
    </location>
</feature>
<feature type="compositionally biased region" description="Polar residues" evidence="1">
    <location>
        <begin position="1443"/>
        <end position="1462"/>
    </location>
</feature>
<dbReference type="SUPFAM" id="SSF48371">
    <property type="entry name" value="ARM repeat"/>
    <property type="match status" value="1"/>
</dbReference>
<feature type="compositionally biased region" description="Basic and acidic residues" evidence="1">
    <location>
        <begin position="1381"/>
        <end position="1416"/>
    </location>
</feature>
<evidence type="ECO:0000256" key="1">
    <source>
        <dbReference type="SAM" id="MobiDB-lite"/>
    </source>
</evidence>
<evidence type="ECO:0008006" key="4">
    <source>
        <dbReference type="Google" id="ProtNLM"/>
    </source>
</evidence>
<feature type="region of interest" description="Disordered" evidence="1">
    <location>
        <begin position="170"/>
        <end position="225"/>
    </location>
</feature>
<organism evidence="2 3">
    <name type="scientific">Elysia chlorotica</name>
    <name type="common">Eastern emerald elysia</name>
    <name type="synonym">Sea slug</name>
    <dbReference type="NCBI Taxonomy" id="188477"/>
    <lineage>
        <taxon>Eukaryota</taxon>
        <taxon>Metazoa</taxon>
        <taxon>Spiralia</taxon>
        <taxon>Lophotrochozoa</taxon>
        <taxon>Mollusca</taxon>
        <taxon>Gastropoda</taxon>
        <taxon>Heterobranchia</taxon>
        <taxon>Euthyneura</taxon>
        <taxon>Panpulmonata</taxon>
        <taxon>Sacoglossa</taxon>
        <taxon>Placobranchoidea</taxon>
        <taxon>Plakobranchidae</taxon>
        <taxon>Elysia</taxon>
    </lineage>
</organism>
<feature type="region of interest" description="Disordered" evidence="1">
    <location>
        <begin position="1329"/>
        <end position="1481"/>
    </location>
</feature>
<sequence>MASAFNDTLTGRKMLFPCAAGVQMPHIGANKTKIKINRGVSPSPSMMLPMTFIPQDINPVNSRYVKMVSSGISFAEDVVEDRCLHMMPFNEKYFEQVFSPGMLVPQPKKTAQIVGRHNKRGEDVRHMPCYLKKIAKPLPLTPLRKQVKEKARELHKQALLEAQVKRKAREAEEASQSSSPFFLTESGSESAVPSALRPIPETQEFDRKSNLEVTEESELERQSFQDVNKSVGSTIIKVTKSVPEFGTNVTTIAECNQNIEEKAKRGDWDDHLMSRLSKLTANWIVHERTPGDKQKAKLSQVLGSWYGAPTHTDLVREQTSDGEEADKDKDKKPKKKWKKKEASLLARVYNITPPPGVALDPYSDNNQAPFYRQPAGIRKKKRSEEKEEAGSINATAHNIKIQQLSETPPPTLTDVLGARVGDKVYNTDNLYQQEQLVGHKQIYAAGDPDHIYMESKNKYQKQLQMQMPPNPEMWYPLDPFDSAVHSKGAKSVTGPKVAEKGHKRWAGLPEPVDDTANIMKAVVPGFDPVFTKPVDPKQRRKVKQNTALMTIVNEWRNKWFVSGQFADSTPQDLIKDMADIQSHVRLKAIGTVAKATEYKPPQDDGVLLDATDQDAAVELPEEIFIALECLLDDSHPQVQKAAAITLYSLDRPSKKAEERLREMLLSQSGVDRWAASQCLAHYGECDSDVVAEIIRQILNCEGAIKYEQGIQLLAKISNSSVSYYYYYYYSEIIRQILNCEGAIKYEQGIQLLAKISNSSTLVHSMVAEQLNSSSWRHRVIACKIMPTLFGSINRDIAQKLSQLMWHDWHVEVRNAAAQCLGKTSHGRDVHNDIRERILDGSERTKLDAINKLGQLGIMTAKLLPAFLQCFADPYVSIRCEVCITCGNLQIKDDQVLDRLVHLATFDPIWKVKALAIQALGKTGVVNEDIKESLLWAMRYEEKEGVRAEACHSLVLLNIQDDDVLDALQERLLVESSTIVREEMIDALGQFGLNTSEDMDMVAQIKAEVRKLCTRNIIASQIIVNETDEAKREQLARMVCQTEEDIEALNQKKAVILMRIRSRSRSTDSRSSSAEPRTSTPVPKVKIDSESTTPDPISREVTIFTPTADKELEAILSNQEDEGDSRPITGGSGTALQKQVSEIICKEGEAADGDQGDGQTTLSKVIFLTNEDEYGDEQLNNLSMKPPGSAGKAEGAPVSPGLKHQLDVPQLPRISQSQAGDFLSPAMSVREPAGSRLSVFSGRRSILSRDSMKERQRLNAQVSAIYSGLDARYAGMINDLCRIDRGLDTKGSSANSSSDTSLNNVVMSSSYIQAAHAQIEAILSRTGNDEEVLTTSTNKADNKTSSDNKANEDTTTGDSTGNQGQEPQAGQLETQDPNPVSENKDNAKPEEAGHQKGGDFPDVEWKSFAETLSKDGGDNTSFGGSTSYPSFEEDPDDPNVARSYVSTAGLTAQASEYDNNSIASDDDLEEDQAQDNGVLKIY</sequence>
<name>A0A3S0Z5J1_ELYCH</name>
<evidence type="ECO:0000313" key="3">
    <source>
        <dbReference type="Proteomes" id="UP000271974"/>
    </source>
</evidence>
<dbReference type="GO" id="GO:0019135">
    <property type="term" value="F:deoxyhypusine monooxygenase activity"/>
    <property type="evidence" value="ECO:0007669"/>
    <property type="project" value="TreeGrafter"/>
</dbReference>
<feature type="compositionally biased region" description="Basic and acidic residues" evidence="1">
    <location>
        <begin position="1339"/>
        <end position="1351"/>
    </location>
</feature>
<protein>
    <recommendedName>
        <fullName evidence="4">HEAT repeat-containing protein 4</fullName>
    </recommendedName>
</protein>
<dbReference type="Gene3D" id="1.25.10.10">
    <property type="entry name" value="Leucine-rich Repeat Variant"/>
    <property type="match status" value="2"/>
</dbReference>
<feature type="region of interest" description="Disordered" evidence="1">
    <location>
        <begin position="312"/>
        <end position="337"/>
    </location>
</feature>
<proteinExistence type="predicted"/>
<comment type="caution">
    <text evidence="2">The sequence shown here is derived from an EMBL/GenBank/DDBJ whole genome shotgun (WGS) entry which is preliminary data.</text>
</comment>
<dbReference type="PANTHER" id="PTHR12697:SF20">
    <property type="entry name" value="HEAT REPEAT-CONTAINING PROTEIN 4"/>
    <property type="match status" value="1"/>
</dbReference>
<dbReference type="OrthoDB" id="5980716at2759"/>
<feature type="compositionally biased region" description="Polar residues" evidence="1">
    <location>
        <begin position="1417"/>
        <end position="1428"/>
    </location>
</feature>